<proteinExistence type="predicted"/>
<reference evidence="3 4" key="1">
    <citation type="submission" date="2020-06" db="EMBL/GenBank/DDBJ databases">
        <title>Actinokineospora xiongansis sp. nov., isolated from soil of Baiyangdian.</title>
        <authorList>
            <person name="Zhang X."/>
        </authorList>
    </citation>
    <scope>NUCLEOTIDE SEQUENCE [LARGE SCALE GENOMIC DNA]</scope>
    <source>
        <strain evidence="3 4">HBU206404</strain>
    </source>
</reference>
<accession>A0ABR7KYM6</accession>
<evidence type="ECO:0000313" key="3">
    <source>
        <dbReference type="EMBL" id="MBC6445562.1"/>
    </source>
</evidence>
<dbReference type="Pfam" id="PF20611">
    <property type="entry name" value="DUF6801"/>
    <property type="match status" value="1"/>
</dbReference>
<feature type="domain" description="DUF6801" evidence="2">
    <location>
        <begin position="33"/>
        <end position="189"/>
    </location>
</feature>
<organism evidence="3 4">
    <name type="scientific">Actinokineospora xionganensis</name>
    <dbReference type="NCBI Taxonomy" id="2684470"/>
    <lineage>
        <taxon>Bacteria</taxon>
        <taxon>Bacillati</taxon>
        <taxon>Actinomycetota</taxon>
        <taxon>Actinomycetes</taxon>
        <taxon>Pseudonocardiales</taxon>
        <taxon>Pseudonocardiaceae</taxon>
        <taxon>Actinokineospora</taxon>
    </lineage>
</organism>
<keyword evidence="4" id="KW-1185">Reference proteome</keyword>
<dbReference type="EMBL" id="JABVED010000001">
    <property type="protein sequence ID" value="MBC6445562.1"/>
    <property type="molecule type" value="Genomic_DNA"/>
</dbReference>
<protein>
    <recommendedName>
        <fullName evidence="2">DUF6801 domain-containing protein</fullName>
    </recommendedName>
</protein>
<dbReference type="InterPro" id="IPR046542">
    <property type="entry name" value="DUF6801"/>
</dbReference>
<evidence type="ECO:0000313" key="4">
    <source>
        <dbReference type="Proteomes" id="UP000734823"/>
    </source>
</evidence>
<sequence>MTAVLASVTTAGLVGAGLFIGAGTSAAASLDLNYGCTFPLIDVQPVKIQINASIPDTITAGVPTGEFQIEAISTLNEDTTTGLKLVKVATIEGTAISTAHISAPDFDTDLEVPVTVEKTAIPASGGFTVKATGKTPSLKFPKAGPIKITVHDIVLNITAKKADGTLASIPPSNPFEAPCAQDPGQNNVLKEGEILPGGGGTTNPTTPPSTTNPTTTTQPPVTTTTTKPPVTTTPGGGGTVKYGYNLAGKSNLKNMSGDVPLKGTIDANLTLATKKFTADLVLNPATANLSIMGFLPVVSRVEFVNEAQTTGSIEADGALKSNSLLTIKLPQVSLFGFPISQSADCKTVTPSDINLASAPDFDVIAGGQLTGSYTIAPLKGCGSFNDYISGFAASSGNTIAVNLTSK</sequence>
<gene>
    <name evidence="3" type="ORF">GPZ80_00015</name>
</gene>
<feature type="region of interest" description="Disordered" evidence="1">
    <location>
        <begin position="189"/>
        <end position="238"/>
    </location>
</feature>
<dbReference type="Proteomes" id="UP000734823">
    <property type="component" value="Unassembled WGS sequence"/>
</dbReference>
<comment type="caution">
    <text evidence="3">The sequence shown here is derived from an EMBL/GenBank/DDBJ whole genome shotgun (WGS) entry which is preliminary data.</text>
</comment>
<dbReference type="RefSeq" id="WP_187217647.1">
    <property type="nucleotide sequence ID" value="NZ_JABVED010000001.1"/>
</dbReference>
<feature type="compositionally biased region" description="Low complexity" evidence="1">
    <location>
        <begin position="202"/>
        <end position="233"/>
    </location>
</feature>
<evidence type="ECO:0000256" key="1">
    <source>
        <dbReference type="SAM" id="MobiDB-lite"/>
    </source>
</evidence>
<name>A0ABR7KYM6_9PSEU</name>
<evidence type="ECO:0000259" key="2">
    <source>
        <dbReference type="Pfam" id="PF20611"/>
    </source>
</evidence>